<dbReference type="EMBL" id="CAAHFG010000001">
    <property type="protein sequence ID" value="VGO14168.1"/>
    <property type="molecule type" value="Genomic_DNA"/>
</dbReference>
<dbReference type="InterPro" id="IPR016286">
    <property type="entry name" value="FUC_metazoa-typ"/>
</dbReference>
<sequence length="504" mass="57734">MERKRMKRNMVHATLWLLVVVLGSSCATNPGAGYEADWESLAAHEQAPDWFADAKLGIYFHWGIYSVPAFDGEWYPYHMYRDGKVKEHHAKTFGDPATFNYHDFVPMFKAEAFDAEEWAQLFEDAGARFAGPCAQHHDGFAMWDSSVNPWNAADRGPKRDITGLLEKSIKARGMKFITTFHHARVGQRYADKPEEWGGYNSHFAYHPDFATSSTNPVLRKLYGNMPEAEFNQYWFDQLKEVIDQYSPDIIWFDSWLKMIPQEYRKQFAAYYLNEAQKKNQEVVIAYKQVDMPSSIGVLDIEQGGKKDLSESIWLTDVTLGTKSWCYVEGQQYKPAELVVRNMIDVWSKNGVVLLNISPRADGVIPQEQHYILLKIGAWMKKHGEAVYGTRAFDVYGFGHAKVEAGQHGGQSATVQYTEKDGRFLRSKDGRFLYLFMLGKPAVGSEIEIRDLARHTYCPEGGIKRITVLGTQVEVPFHWAKRNFWLAVPDAELDEIATVFKMELN</sequence>
<keyword evidence="6" id="KW-0326">Glycosidase</keyword>
<dbReference type="GO" id="GO:0005764">
    <property type="term" value="C:lysosome"/>
    <property type="evidence" value="ECO:0007669"/>
    <property type="project" value="TreeGrafter"/>
</dbReference>
<evidence type="ECO:0000256" key="6">
    <source>
        <dbReference type="ARBA" id="ARBA00023295"/>
    </source>
</evidence>
<evidence type="ECO:0000256" key="7">
    <source>
        <dbReference type="SAM" id="SignalP"/>
    </source>
</evidence>
<dbReference type="PROSITE" id="PS51257">
    <property type="entry name" value="PROKAR_LIPOPROTEIN"/>
    <property type="match status" value="1"/>
</dbReference>
<dbReference type="InterPro" id="IPR000933">
    <property type="entry name" value="Glyco_hydro_29"/>
</dbReference>
<feature type="domain" description="Glycoside hydrolase family 29 N-terminal" evidence="8">
    <location>
        <begin position="27"/>
        <end position="384"/>
    </location>
</feature>
<proteinExistence type="inferred from homology"/>
<gene>
    <name evidence="9" type="ORF">PDESU_02727</name>
</gene>
<keyword evidence="5" id="KW-0378">Hydrolase</keyword>
<evidence type="ECO:0000256" key="4">
    <source>
        <dbReference type="ARBA" id="ARBA00022729"/>
    </source>
</evidence>
<dbReference type="InterPro" id="IPR013780">
    <property type="entry name" value="Glyco_hydro_b"/>
</dbReference>
<dbReference type="GO" id="GO:0006004">
    <property type="term" value="P:fucose metabolic process"/>
    <property type="evidence" value="ECO:0007669"/>
    <property type="project" value="InterPro"/>
</dbReference>
<evidence type="ECO:0000313" key="9">
    <source>
        <dbReference type="EMBL" id="VGO14168.1"/>
    </source>
</evidence>
<dbReference type="SMART" id="SM00812">
    <property type="entry name" value="Alpha_L_fucos"/>
    <property type="match status" value="1"/>
</dbReference>
<evidence type="ECO:0000256" key="1">
    <source>
        <dbReference type="ARBA" id="ARBA00004071"/>
    </source>
</evidence>
<protein>
    <recommendedName>
        <fullName evidence="3">alpha-L-fucosidase</fullName>
        <ecNumber evidence="3">3.2.1.51</ecNumber>
    </recommendedName>
</protein>
<evidence type="ECO:0000256" key="2">
    <source>
        <dbReference type="ARBA" id="ARBA00007951"/>
    </source>
</evidence>
<evidence type="ECO:0000313" key="10">
    <source>
        <dbReference type="Proteomes" id="UP000366872"/>
    </source>
</evidence>
<dbReference type="GO" id="GO:0004560">
    <property type="term" value="F:alpha-L-fucosidase activity"/>
    <property type="evidence" value="ECO:0007669"/>
    <property type="project" value="InterPro"/>
</dbReference>
<dbReference type="PANTHER" id="PTHR10030">
    <property type="entry name" value="ALPHA-L-FUCOSIDASE"/>
    <property type="match status" value="1"/>
</dbReference>
<dbReference type="Proteomes" id="UP000366872">
    <property type="component" value="Unassembled WGS sequence"/>
</dbReference>
<feature type="signal peptide" evidence="7">
    <location>
        <begin position="1"/>
        <end position="32"/>
    </location>
</feature>
<dbReference type="AlphaFoldDB" id="A0A6C2U2F6"/>
<comment type="function">
    <text evidence="1">Alpha-L-fucosidase is responsible for hydrolyzing the alpha-1,6-linked fucose joined to the reducing-end N-acetylglucosamine of the carbohydrate moieties of glycoproteins.</text>
</comment>
<dbReference type="SUPFAM" id="SSF51445">
    <property type="entry name" value="(Trans)glycosidases"/>
    <property type="match status" value="1"/>
</dbReference>
<dbReference type="InterPro" id="IPR017853">
    <property type="entry name" value="GH"/>
</dbReference>
<keyword evidence="10" id="KW-1185">Reference proteome</keyword>
<name>A0A6C2U2F6_PONDE</name>
<dbReference type="EC" id="3.2.1.51" evidence="3"/>
<feature type="chain" id="PRO_5025588146" description="alpha-L-fucosidase" evidence="7">
    <location>
        <begin position="33"/>
        <end position="504"/>
    </location>
</feature>
<dbReference type="InterPro" id="IPR057739">
    <property type="entry name" value="Glyco_hydro_29_N"/>
</dbReference>
<dbReference type="Gene3D" id="2.60.40.1180">
    <property type="entry name" value="Golgi alpha-mannosidase II"/>
    <property type="match status" value="1"/>
</dbReference>
<evidence type="ECO:0000256" key="3">
    <source>
        <dbReference type="ARBA" id="ARBA00012662"/>
    </source>
</evidence>
<dbReference type="PRINTS" id="PR00741">
    <property type="entry name" value="GLHYDRLASE29"/>
</dbReference>
<organism evidence="9 10">
    <name type="scientific">Pontiella desulfatans</name>
    <dbReference type="NCBI Taxonomy" id="2750659"/>
    <lineage>
        <taxon>Bacteria</taxon>
        <taxon>Pseudomonadati</taxon>
        <taxon>Kiritimatiellota</taxon>
        <taxon>Kiritimatiellia</taxon>
        <taxon>Kiritimatiellales</taxon>
        <taxon>Pontiellaceae</taxon>
        <taxon>Pontiella</taxon>
    </lineage>
</organism>
<dbReference type="GO" id="GO:0016139">
    <property type="term" value="P:glycoside catabolic process"/>
    <property type="evidence" value="ECO:0007669"/>
    <property type="project" value="TreeGrafter"/>
</dbReference>
<evidence type="ECO:0000256" key="5">
    <source>
        <dbReference type="ARBA" id="ARBA00022801"/>
    </source>
</evidence>
<dbReference type="PANTHER" id="PTHR10030:SF37">
    <property type="entry name" value="ALPHA-L-FUCOSIDASE-RELATED"/>
    <property type="match status" value="1"/>
</dbReference>
<reference evidence="9 10" key="1">
    <citation type="submission" date="2019-04" db="EMBL/GenBank/DDBJ databases">
        <authorList>
            <person name="Van Vliet M D."/>
        </authorList>
    </citation>
    <scope>NUCLEOTIDE SEQUENCE [LARGE SCALE GENOMIC DNA]</scope>
    <source>
        <strain evidence="9 10">F1</strain>
    </source>
</reference>
<keyword evidence="4 7" id="KW-0732">Signal</keyword>
<accession>A0A6C2U2F6</accession>
<dbReference type="Gene3D" id="3.20.20.80">
    <property type="entry name" value="Glycosidases"/>
    <property type="match status" value="1"/>
</dbReference>
<evidence type="ECO:0000259" key="8">
    <source>
        <dbReference type="Pfam" id="PF01120"/>
    </source>
</evidence>
<dbReference type="Pfam" id="PF01120">
    <property type="entry name" value="Alpha_L_fucos"/>
    <property type="match status" value="1"/>
</dbReference>
<comment type="similarity">
    <text evidence="2">Belongs to the glycosyl hydrolase 29 family.</text>
</comment>